<dbReference type="Gene3D" id="3.60.10.10">
    <property type="entry name" value="Endonuclease/exonuclease/phosphatase"/>
    <property type="match status" value="1"/>
</dbReference>
<evidence type="ECO:0000313" key="7">
    <source>
        <dbReference type="Proteomes" id="UP000464086"/>
    </source>
</evidence>
<dbReference type="EMBL" id="CP047218">
    <property type="protein sequence ID" value="QHD67001.1"/>
    <property type="molecule type" value="Genomic_DNA"/>
</dbReference>
<sequence>MPYYAGLRGKDEATRVRIAQGLTRLRAAIAAQNIPTKTIDGDVLIASWNIREFESAKLGGRLDDAYYYIAEILSHFDIIAIQEVRDDLSALKRVQGLLGGWWKYIVTDVTEGRPGNYERMAFLYDSRKVTFGGLAGEIVLPRQVDKEVLQFARTPFVCGFKAGWAKIDLCTVHIYYGKQKALDEKRLTEIRNLADFLAKRAKKAAQPLPATPGEAKARQPEPDTLVLLGDFNIFDPKDATLTAITDAGFKIPDVLTRRASDAKGGSNVAKDKFYDQIAIWRGKRFDETPRGGALDFFEAVYRMEDEALYAPEIKPGKKGNLPTYKEWRTYQMSDHLLLWSAFKVDFASDYLEDLAKPPS</sequence>
<keyword evidence="2" id="KW-0378">Hydrolase</keyword>
<dbReference type="SUPFAM" id="SSF56219">
    <property type="entry name" value="DNase I-like"/>
    <property type="match status" value="1"/>
</dbReference>
<dbReference type="Pfam" id="PF03372">
    <property type="entry name" value="Exo_endo_phos"/>
    <property type="match status" value="1"/>
</dbReference>
<dbReference type="Proteomes" id="UP000077262">
    <property type="component" value="Unassembled WGS sequence"/>
</dbReference>
<dbReference type="InterPro" id="IPR036691">
    <property type="entry name" value="Endo/exonu/phosph_ase_sf"/>
</dbReference>
<evidence type="ECO:0000259" key="1">
    <source>
        <dbReference type="Pfam" id="PF03372"/>
    </source>
</evidence>
<gene>
    <name evidence="3" type="ORF">AX777_24310</name>
    <name evidence="2" type="ORF">CP98_03076</name>
    <name evidence="4" type="ORF">GS397_08005</name>
</gene>
<keyword evidence="2" id="KW-0255">Endonuclease</keyword>
<protein>
    <submittedName>
        <fullName evidence="2 4">Endonuclease</fullName>
    </submittedName>
</protein>
<reference evidence="2 5" key="1">
    <citation type="submission" date="2014-03" db="EMBL/GenBank/DDBJ databases">
        <title>Genome sequence of Sphingobium yanoikuyae B1.</title>
        <authorList>
            <person name="Gan H.M."/>
            <person name="Gan H.Y."/>
            <person name="Savka M.A."/>
        </authorList>
    </citation>
    <scope>NUCLEOTIDE SEQUENCE [LARGE SCALE GENOMIC DNA]</scope>
    <source>
        <strain evidence="2 5">B1</strain>
    </source>
</reference>
<reference evidence="4 7" key="3">
    <citation type="submission" date="2019-12" db="EMBL/GenBank/DDBJ databases">
        <title>Functional and genomic insights into the Sphingobium yanoikuyae YC-JY1, a bacterium efficiently degrading bisphenol A.</title>
        <authorList>
            <person name="Jia Y."/>
            <person name="Li X."/>
            <person name="Wang J."/>
            <person name="Eltoukhy A."/>
            <person name="Lamraoui I."/>
            <person name="Yan Y."/>
        </authorList>
    </citation>
    <scope>NUCLEOTIDE SEQUENCE [LARGE SCALE GENOMIC DNA]</scope>
    <source>
        <strain evidence="4 7">YC-JY1</strain>
    </source>
</reference>
<dbReference type="PATRIC" id="fig|13690.10.peg.3155"/>
<dbReference type="AlphaFoldDB" id="A0A084EIV9"/>
<evidence type="ECO:0000313" key="5">
    <source>
        <dbReference type="Proteomes" id="UP000028534"/>
    </source>
</evidence>
<dbReference type="InterPro" id="IPR005135">
    <property type="entry name" value="Endo/exonuclease/phosphatase"/>
</dbReference>
<dbReference type="eggNOG" id="COG2374">
    <property type="taxonomic scope" value="Bacteria"/>
</dbReference>
<dbReference type="Proteomes" id="UP000464086">
    <property type="component" value="Chromosome"/>
</dbReference>
<dbReference type="EMBL" id="JGVR01000019">
    <property type="protein sequence ID" value="KEZ17901.1"/>
    <property type="molecule type" value="Genomic_DNA"/>
</dbReference>
<dbReference type="STRING" id="13690.AX777_24310"/>
<dbReference type="Proteomes" id="UP000028534">
    <property type="component" value="Unassembled WGS sequence"/>
</dbReference>
<proteinExistence type="predicted"/>
<evidence type="ECO:0000313" key="6">
    <source>
        <dbReference type="Proteomes" id="UP000077262"/>
    </source>
</evidence>
<feature type="domain" description="Endonuclease/exonuclease/phosphatase" evidence="1">
    <location>
        <begin position="46"/>
        <end position="233"/>
    </location>
</feature>
<evidence type="ECO:0000313" key="4">
    <source>
        <dbReference type="EMBL" id="QHD67001.1"/>
    </source>
</evidence>
<name>A0A084EIV9_SPHYA</name>
<keyword evidence="2" id="KW-0540">Nuclease</keyword>
<keyword evidence="2" id="KW-0269">Exonuclease</keyword>
<dbReference type="RefSeq" id="WP_037520625.1">
    <property type="nucleotide sequence ID" value="NZ_CP047218.1"/>
</dbReference>
<accession>A0A084EIV9</accession>
<evidence type="ECO:0000313" key="2">
    <source>
        <dbReference type="EMBL" id="KEZ17901.1"/>
    </source>
</evidence>
<dbReference type="CDD" id="cd10283">
    <property type="entry name" value="MnuA_DNase1-like"/>
    <property type="match status" value="1"/>
</dbReference>
<dbReference type="OrthoDB" id="5500612at2"/>
<reference evidence="3 6" key="2">
    <citation type="submission" date="2016-02" db="EMBL/GenBank/DDBJ databases">
        <authorList>
            <person name="Wen L."/>
            <person name="He K."/>
            <person name="Yang H."/>
        </authorList>
    </citation>
    <scope>NUCLEOTIDE SEQUENCE [LARGE SCALE GENOMIC DNA]</scope>
    <source>
        <strain evidence="3 6">CD09_2</strain>
    </source>
</reference>
<organism evidence="2 5">
    <name type="scientific">Sphingobium yanoikuyae</name>
    <name type="common">Sphingomonas yanoikuyae</name>
    <dbReference type="NCBI Taxonomy" id="13690"/>
    <lineage>
        <taxon>Bacteria</taxon>
        <taxon>Pseudomonadati</taxon>
        <taxon>Pseudomonadota</taxon>
        <taxon>Alphaproteobacteria</taxon>
        <taxon>Sphingomonadales</taxon>
        <taxon>Sphingomonadaceae</taxon>
        <taxon>Sphingobium</taxon>
    </lineage>
</organism>
<dbReference type="GO" id="GO:0004527">
    <property type="term" value="F:exonuclease activity"/>
    <property type="evidence" value="ECO:0007669"/>
    <property type="project" value="UniProtKB-KW"/>
</dbReference>
<dbReference type="GO" id="GO:0004519">
    <property type="term" value="F:endonuclease activity"/>
    <property type="evidence" value="ECO:0007669"/>
    <property type="project" value="UniProtKB-KW"/>
</dbReference>
<dbReference type="EMBL" id="LSTR01000082">
    <property type="protein sequence ID" value="OAH38405.1"/>
    <property type="molecule type" value="Genomic_DNA"/>
</dbReference>
<evidence type="ECO:0000313" key="3">
    <source>
        <dbReference type="EMBL" id="OAH38405.1"/>
    </source>
</evidence>